<evidence type="ECO:0000313" key="2">
    <source>
        <dbReference type="Proteomes" id="UP001050975"/>
    </source>
</evidence>
<name>A0AAV3WNW0_9CYAN</name>
<dbReference type="EMBL" id="BLAY01000233">
    <property type="protein sequence ID" value="GET43569.1"/>
    <property type="molecule type" value="Genomic_DNA"/>
</dbReference>
<protein>
    <submittedName>
        <fullName evidence="1">Uncharacterized protein</fullName>
    </submittedName>
</protein>
<proteinExistence type="predicted"/>
<evidence type="ECO:0000313" key="1">
    <source>
        <dbReference type="EMBL" id="GET43569.1"/>
    </source>
</evidence>
<dbReference type="Proteomes" id="UP001050975">
    <property type="component" value="Unassembled WGS sequence"/>
</dbReference>
<gene>
    <name evidence="1" type="ORF">MiSe_83940</name>
</gene>
<keyword evidence="2" id="KW-1185">Reference proteome</keyword>
<sequence>MELKRMLLESTPTDYGINRYIYLGKIISRVIEQRWGV</sequence>
<organism evidence="1 2">
    <name type="scientific">Microseira wollei NIES-4236</name>
    <dbReference type="NCBI Taxonomy" id="2530354"/>
    <lineage>
        <taxon>Bacteria</taxon>
        <taxon>Bacillati</taxon>
        <taxon>Cyanobacteriota</taxon>
        <taxon>Cyanophyceae</taxon>
        <taxon>Oscillatoriophycideae</taxon>
        <taxon>Aerosakkonematales</taxon>
        <taxon>Aerosakkonemataceae</taxon>
        <taxon>Microseira</taxon>
    </lineage>
</organism>
<accession>A0AAV3WNW0</accession>
<dbReference type="AlphaFoldDB" id="A0AAV3WNW0"/>
<reference evidence="1" key="1">
    <citation type="submission" date="2019-10" db="EMBL/GenBank/DDBJ databases">
        <title>Draft genome sequece of Microseira wollei NIES-4236.</title>
        <authorList>
            <person name="Yamaguchi H."/>
            <person name="Suzuki S."/>
            <person name="Kawachi M."/>
        </authorList>
    </citation>
    <scope>NUCLEOTIDE SEQUENCE</scope>
    <source>
        <strain evidence="1">NIES-4236</strain>
    </source>
</reference>
<comment type="caution">
    <text evidence="1">The sequence shown here is derived from an EMBL/GenBank/DDBJ whole genome shotgun (WGS) entry which is preliminary data.</text>
</comment>